<evidence type="ECO:0000256" key="5">
    <source>
        <dbReference type="ARBA" id="ARBA00023136"/>
    </source>
</evidence>
<feature type="transmembrane region" description="Helical" evidence="7">
    <location>
        <begin position="196"/>
        <end position="217"/>
    </location>
</feature>
<organism evidence="8 9">
    <name type="scientific">Vanilla planifolia</name>
    <name type="common">Vanilla</name>
    <dbReference type="NCBI Taxonomy" id="51239"/>
    <lineage>
        <taxon>Eukaryota</taxon>
        <taxon>Viridiplantae</taxon>
        <taxon>Streptophyta</taxon>
        <taxon>Embryophyta</taxon>
        <taxon>Tracheophyta</taxon>
        <taxon>Spermatophyta</taxon>
        <taxon>Magnoliopsida</taxon>
        <taxon>Liliopsida</taxon>
        <taxon>Asparagales</taxon>
        <taxon>Orchidaceae</taxon>
        <taxon>Vanilloideae</taxon>
        <taxon>Vanilleae</taxon>
        <taxon>Vanilla</taxon>
    </lineage>
</organism>
<proteinExistence type="inferred from homology"/>
<protein>
    <submittedName>
        <fullName evidence="8">Uncharacterized protein</fullName>
    </submittedName>
</protein>
<dbReference type="GO" id="GO:0015245">
    <property type="term" value="F:fatty acid transmembrane transporter activity"/>
    <property type="evidence" value="ECO:0007669"/>
    <property type="project" value="TreeGrafter"/>
</dbReference>
<gene>
    <name evidence="8" type="ORF">HPP92_010993</name>
</gene>
<keyword evidence="3 7" id="KW-0812">Transmembrane</keyword>
<evidence type="ECO:0000256" key="2">
    <source>
        <dbReference type="ARBA" id="ARBA00007590"/>
    </source>
</evidence>
<evidence type="ECO:0000256" key="6">
    <source>
        <dbReference type="SAM" id="MobiDB-lite"/>
    </source>
</evidence>
<keyword evidence="4 7" id="KW-1133">Transmembrane helix</keyword>
<evidence type="ECO:0000256" key="7">
    <source>
        <dbReference type="SAM" id="Phobius"/>
    </source>
</evidence>
<reference evidence="8 9" key="1">
    <citation type="journal article" date="2020" name="Nat. Food">
        <title>A phased Vanilla planifolia genome enables genetic improvement of flavour and production.</title>
        <authorList>
            <person name="Hasing T."/>
            <person name="Tang H."/>
            <person name="Brym M."/>
            <person name="Khazi F."/>
            <person name="Huang T."/>
            <person name="Chambers A.H."/>
        </authorList>
    </citation>
    <scope>NUCLEOTIDE SEQUENCE [LARGE SCALE GENOMIC DNA]</scope>
    <source>
        <tissue evidence="8">Leaf</tissue>
    </source>
</reference>
<dbReference type="OrthoDB" id="2015253at2759"/>
<dbReference type="Pfam" id="PF03647">
    <property type="entry name" value="Tmemb_14"/>
    <property type="match status" value="1"/>
</dbReference>
<dbReference type="Proteomes" id="UP000636800">
    <property type="component" value="Chromosome 5"/>
</dbReference>
<evidence type="ECO:0000256" key="4">
    <source>
        <dbReference type="ARBA" id="ARBA00022989"/>
    </source>
</evidence>
<accession>A0A835R1Z9</accession>
<feature type="region of interest" description="Disordered" evidence="6">
    <location>
        <begin position="104"/>
        <end position="137"/>
    </location>
</feature>
<keyword evidence="5 7" id="KW-0472">Membrane</keyword>
<comment type="caution">
    <text evidence="8">The sequence shown here is derived from an EMBL/GenBank/DDBJ whole genome shotgun (WGS) entry which is preliminary data.</text>
</comment>
<evidence type="ECO:0000313" key="9">
    <source>
        <dbReference type="Proteomes" id="UP000636800"/>
    </source>
</evidence>
<feature type="transmembrane region" description="Helical" evidence="7">
    <location>
        <begin position="223"/>
        <end position="245"/>
    </location>
</feature>
<name>A0A835R1Z9_VANPL</name>
<dbReference type="InterPro" id="IPR044890">
    <property type="entry name" value="TMEM14_sf"/>
</dbReference>
<dbReference type="PANTHER" id="PTHR12668">
    <property type="entry name" value="TRANSMEMBRANE PROTEIN 14, 15"/>
    <property type="match status" value="1"/>
</dbReference>
<dbReference type="EMBL" id="JADCNL010000005">
    <property type="protein sequence ID" value="KAG0480135.1"/>
    <property type="molecule type" value="Genomic_DNA"/>
</dbReference>
<dbReference type="PANTHER" id="PTHR12668:SF37">
    <property type="entry name" value="PROTEIN FATTY ACID EXPORT 2, CHLOROPLASTIC"/>
    <property type="match status" value="1"/>
</dbReference>
<keyword evidence="9" id="KW-1185">Reference proteome</keyword>
<dbReference type="AlphaFoldDB" id="A0A835R1Z9"/>
<feature type="compositionally biased region" description="Gly residues" evidence="6">
    <location>
        <begin position="108"/>
        <end position="118"/>
    </location>
</feature>
<dbReference type="InterPro" id="IPR005349">
    <property type="entry name" value="TMEM14"/>
</dbReference>
<comment type="similarity">
    <text evidence="2">Belongs to the TMEM14 family.</text>
</comment>
<evidence type="ECO:0000256" key="1">
    <source>
        <dbReference type="ARBA" id="ARBA00004370"/>
    </source>
</evidence>
<feature type="transmembrane region" description="Helical" evidence="7">
    <location>
        <begin position="149"/>
        <end position="166"/>
    </location>
</feature>
<evidence type="ECO:0000256" key="3">
    <source>
        <dbReference type="ARBA" id="ARBA00022692"/>
    </source>
</evidence>
<comment type="subcellular location">
    <subcellularLocation>
        <location evidence="1">Membrane</location>
    </subcellularLocation>
</comment>
<feature type="compositionally biased region" description="Basic and acidic residues" evidence="6">
    <location>
        <begin position="119"/>
        <end position="137"/>
    </location>
</feature>
<evidence type="ECO:0000313" key="8">
    <source>
        <dbReference type="EMBL" id="KAG0480135.1"/>
    </source>
</evidence>
<dbReference type="GO" id="GO:0009706">
    <property type="term" value="C:chloroplast inner membrane"/>
    <property type="evidence" value="ECO:0007669"/>
    <property type="project" value="TreeGrafter"/>
</dbReference>
<sequence>MAAVFISSSSSQYSLRCRLPYSPSPQWKYRLCSIRCSSGLLSTSACRLNYRLPFPSGTPTRVGYVAAVVDEDDAPFALTDDPPFEEVPVLDVKVLDDLGGDFGDGEGGDGFGGGSGGGGRDDGEGAKGKGESEPGKEKIVKGMSMSQKLTLAYAALVGVGGLMGFIKSGSTKSLAAGGGSALLLYYVYTRLPVQPAFASSLGLGLSAALLVVMGSRFNSSRKLFPAGIVSAISFVMAGGYFHGILRGLHS</sequence>
<dbReference type="Gene3D" id="1.10.10.1740">
    <property type="entry name" value="Transmembrane protein 14-like"/>
    <property type="match status" value="1"/>
</dbReference>